<dbReference type="PANTHER" id="PTHR33567:SF3">
    <property type="entry name" value="CHROMATE ION TRANSPORTER (EUROFUNG)"/>
    <property type="match status" value="1"/>
</dbReference>
<feature type="transmembrane region" description="Helical" evidence="7">
    <location>
        <begin position="101"/>
        <end position="134"/>
    </location>
</feature>
<organism evidence="8 9">
    <name type="scientific">Helcococcus bovis</name>
    <dbReference type="NCBI Taxonomy" id="3153252"/>
    <lineage>
        <taxon>Bacteria</taxon>
        <taxon>Bacillati</taxon>
        <taxon>Bacillota</taxon>
        <taxon>Tissierellia</taxon>
        <taxon>Tissierellales</taxon>
        <taxon>Peptoniphilaceae</taxon>
        <taxon>Helcococcus</taxon>
    </lineage>
</organism>
<evidence type="ECO:0000313" key="8">
    <source>
        <dbReference type="EMBL" id="MFM1525368.1"/>
    </source>
</evidence>
<keyword evidence="3" id="KW-1003">Cell membrane</keyword>
<evidence type="ECO:0000313" key="9">
    <source>
        <dbReference type="Proteomes" id="UP001629536"/>
    </source>
</evidence>
<proteinExistence type="inferred from homology"/>
<evidence type="ECO:0000256" key="6">
    <source>
        <dbReference type="ARBA" id="ARBA00023136"/>
    </source>
</evidence>
<feature type="transmembrane region" description="Helical" evidence="7">
    <location>
        <begin position="38"/>
        <end position="60"/>
    </location>
</feature>
<evidence type="ECO:0000256" key="3">
    <source>
        <dbReference type="ARBA" id="ARBA00022475"/>
    </source>
</evidence>
<reference evidence="8 9" key="1">
    <citation type="journal article" date="2024" name="Front. Microbiol.">
        <title>Pangenomic and biochemical analyses of Helcococcus ovis reveal widespread tetracycline resistance and a novel bacterial species, Helcococcus bovis.</title>
        <authorList>
            <person name="Cunha F."/>
            <person name="Zhai Y."/>
            <person name="Casaro S."/>
            <person name="Jones K.L."/>
            <person name="Hernandez M."/>
            <person name="Bisinotto R.S."/>
            <person name="Kariyawasam S."/>
            <person name="Brown M.B."/>
            <person name="Phillips A."/>
            <person name="Jeong K.C."/>
            <person name="Galvao K.N."/>
        </authorList>
    </citation>
    <scope>NUCLEOTIDE SEQUENCE [LARGE SCALE GENOMIC DNA]</scope>
    <source>
        <strain evidence="8 9">KG197</strain>
    </source>
</reference>
<comment type="similarity">
    <text evidence="2">Belongs to the chromate ion transporter (CHR) (TC 2.A.51) family.</text>
</comment>
<keyword evidence="6 7" id="KW-0472">Membrane</keyword>
<comment type="caution">
    <text evidence="8">The sequence shown here is derived from an EMBL/GenBank/DDBJ whole genome shotgun (WGS) entry which is preliminary data.</text>
</comment>
<dbReference type="Pfam" id="PF02417">
    <property type="entry name" value="Chromate_transp"/>
    <property type="match status" value="1"/>
</dbReference>
<dbReference type="RefSeq" id="WP_408105342.1">
    <property type="nucleotide sequence ID" value="NZ_JBFNFH010000016.1"/>
</dbReference>
<keyword evidence="5 7" id="KW-1133">Transmembrane helix</keyword>
<dbReference type="InterPro" id="IPR003370">
    <property type="entry name" value="Chromate_transpt"/>
</dbReference>
<comment type="subcellular location">
    <subcellularLocation>
        <location evidence="1">Cell membrane</location>
        <topology evidence="1">Multi-pass membrane protein</topology>
    </subcellularLocation>
</comment>
<evidence type="ECO:0000256" key="2">
    <source>
        <dbReference type="ARBA" id="ARBA00005262"/>
    </source>
</evidence>
<sequence length="135" mass="14840">MSEKKLVELIALTGVLPGLSSSQTIVSIGYKIGGPLLAFLTMLVWAIPAIIFMTILSFIIKNFGSFSLSKNIFRFIGPMAIALILKSGYDIGKKVICDKITILLFIFGLLTAYFIRNVWIFPVVLIIGEIVTVLI</sequence>
<evidence type="ECO:0000256" key="4">
    <source>
        <dbReference type="ARBA" id="ARBA00022692"/>
    </source>
</evidence>
<feature type="transmembrane region" description="Helical" evidence="7">
    <location>
        <begin position="72"/>
        <end position="89"/>
    </location>
</feature>
<evidence type="ECO:0000256" key="7">
    <source>
        <dbReference type="SAM" id="Phobius"/>
    </source>
</evidence>
<keyword evidence="9" id="KW-1185">Reference proteome</keyword>
<dbReference type="PANTHER" id="PTHR33567">
    <property type="entry name" value="CHROMATE ION TRANSPORTER (EUROFUNG)"/>
    <property type="match status" value="1"/>
</dbReference>
<evidence type="ECO:0000256" key="1">
    <source>
        <dbReference type="ARBA" id="ARBA00004651"/>
    </source>
</evidence>
<dbReference type="Proteomes" id="UP001629536">
    <property type="component" value="Unassembled WGS sequence"/>
</dbReference>
<dbReference type="EMBL" id="JBFNFH010000016">
    <property type="protein sequence ID" value="MFM1525368.1"/>
    <property type="molecule type" value="Genomic_DNA"/>
</dbReference>
<accession>A0ABW9F8U5</accession>
<protein>
    <submittedName>
        <fullName evidence="8">Chromate transporter</fullName>
    </submittedName>
</protein>
<evidence type="ECO:0000256" key="5">
    <source>
        <dbReference type="ARBA" id="ARBA00022989"/>
    </source>
</evidence>
<name>A0ABW9F8U5_9FIRM</name>
<keyword evidence="4 7" id="KW-0812">Transmembrane</keyword>
<gene>
    <name evidence="8" type="ORF">ABGF40_06715</name>
</gene>